<reference evidence="1" key="2">
    <citation type="submission" date="2019-11" db="EMBL/GenBank/DDBJ databases">
        <title>Improved Assembly of Tolypothrix boutellei genome.</title>
        <authorList>
            <person name="Sarangi A.N."/>
            <person name="Mukherjee M."/>
            <person name="Ghosh S."/>
            <person name="Singh D."/>
            <person name="Das A."/>
            <person name="Kant S."/>
            <person name="Prusty A."/>
            <person name="Tripathy S."/>
        </authorList>
    </citation>
    <scope>NUCLEOTIDE SEQUENCE</scope>
    <source>
        <strain evidence="1">VB521301</strain>
    </source>
</reference>
<comment type="caution">
    <text evidence="2">The sequence shown here is derived from an EMBL/GenBank/DDBJ whole genome shotgun (WGS) entry which is preliminary data.</text>
</comment>
<organism evidence="2">
    <name type="scientific">Tolypothrix bouteillei VB521301</name>
    <dbReference type="NCBI Taxonomy" id="1479485"/>
    <lineage>
        <taxon>Bacteria</taxon>
        <taxon>Bacillati</taxon>
        <taxon>Cyanobacteriota</taxon>
        <taxon>Cyanophyceae</taxon>
        <taxon>Nostocales</taxon>
        <taxon>Tolypothrichaceae</taxon>
        <taxon>Tolypothrix</taxon>
    </lineage>
</organism>
<dbReference type="Pfam" id="PF19267">
    <property type="entry name" value="CIS_spike_tip"/>
    <property type="match status" value="1"/>
</dbReference>
<dbReference type="OrthoDB" id="5518630at2"/>
<evidence type="ECO:0000313" key="1">
    <source>
        <dbReference type="EMBL" id="KAF3886728.1"/>
    </source>
</evidence>
<dbReference type="Proteomes" id="UP000029738">
    <property type="component" value="Unassembled WGS sequence"/>
</dbReference>
<evidence type="ECO:0000313" key="2">
    <source>
        <dbReference type="EMBL" id="KIE11518.1"/>
    </source>
</evidence>
<proteinExistence type="predicted"/>
<dbReference type="EMBL" id="JHEG02000048">
    <property type="protein sequence ID" value="KIE11518.1"/>
    <property type="molecule type" value="Genomic_DNA"/>
</dbReference>
<reference evidence="2" key="1">
    <citation type="journal article" date="2015" name="Genome Announc.">
        <title>Draft Genome Sequence of Tolypothrix boutellei Strain VB521301.</title>
        <authorList>
            <person name="Chandrababunaidu M.M."/>
            <person name="Singh D."/>
            <person name="Sen D."/>
            <person name="Bhan S."/>
            <person name="Das S."/>
            <person name="Gupta A."/>
            <person name="Adhikary S.P."/>
            <person name="Tripathy S."/>
        </authorList>
    </citation>
    <scope>NUCLEOTIDE SEQUENCE</scope>
    <source>
        <strain evidence="2">VB521301</strain>
    </source>
</reference>
<evidence type="ECO:0000313" key="3">
    <source>
        <dbReference type="Proteomes" id="UP000029738"/>
    </source>
</evidence>
<dbReference type="AlphaFoldDB" id="A0A0C1R799"/>
<keyword evidence="3" id="KW-1185">Reference proteome</keyword>
<gene>
    <name evidence="2" type="ORF">DA73_0219695</name>
    <name evidence="1" type="ORF">DA73_0400015500</name>
</gene>
<dbReference type="RefSeq" id="WP_038077432.1">
    <property type="nucleotide sequence ID" value="NZ_JHEG04000001.1"/>
</dbReference>
<sequence>MLDFILIANDPAIFNPTFGKAIVVVFPRTLSGTGRATVQGRTICVEGDEKRVIVPGCPYTSPPFVTPGAGTLSIQSLNPNQKATRVKSGGKAVLLKGSTFNARFQVMVPAIQPSLPPISDPVPVYTGTGTFFTTNMRVKGT</sequence>
<protein>
    <submittedName>
        <fullName evidence="2">Uncharacterized protein</fullName>
    </submittedName>
</protein>
<accession>A0A0C1R799</accession>
<dbReference type="InterPro" id="IPR045362">
    <property type="entry name" value="CIS_spike_tip"/>
</dbReference>
<name>A0A0C1R799_9CYAN</name>
<dbReference type="EMBL" id="JHEG04000001">
    <property type="protein sequence ID" value="KAF3886728.1"/>
    <property type="molecule type" value="Genomic_DNA"/>
</dbReference>